<dbReference type="AlphaFoldDB" id="A0A7E6EFL3"/>
<evidence type="ECO:0000256" key="1">
    <source>
        <dbReference type="ARBA" id="ARBA00035009"/>
    </source>
</evidence>
<evidence type="ECO:0000313" key="3">
    <source>
        <dbReference type="Proteomes" id="UP000504628"/>
    </source>
</evidence>
<feature type="compositionally biased region" description="Low complexity" evidence="2">
    <location>
        <begin position="156"/>
        <end position="165"/>
    </location>
</feature>
<reference evidence="4" key="1">
    <citation type="submission" date="2025-08" db="UniProtKB">
        <authorList>
            <consortium name="RefSeq"/>
        </authorList>
    </citation>
    <scope>IDENTIFICATION</scope>
    <source>
        <tissue evidence="4">Muscle</tissue>
    </source>
</reference>
<dbReference type="OrthoDB" id="9806404at2759"/>
<dbReference type="KEGG" id="pdic:118502337"/>
<gene>
    <name evidence="4" type="primary">LOC118502337</name>
</gene>
<dbReference type="Proteomes" id="UP000504628">
    <property type="component" value="Chromosome 8"/>
</dbReference>
<protein>
    <submittedName>
        <fullName evidence="4">Uncharacterized protein LOC118502337</fullName>
    </submittedName>
</protein>
<dbReference type="RefSeq" id="XP_035890391.1">
    <property type="nucleotide sequence ID" value="XM_036034498.1"/>
</dbReference>
<evidence type="ECO:0000313" key="4">
    <source>
        <dbReference type="RefSeq" id="XP_035890391.1"/>
    </source>
</evidence>
<dbReference type="PANTHER" id="PTHR21859:SF55">
    <property type="entry name" value="SPERMATOGENESIS-ASSOCIATED PROTEIN 31A1-RELATED"/>
    <property type="match status" value="1"/>
</dbReference>
<organism evidence="3 4">
    <name type="scientific">Phyllostomus discolor</name>
    <name type="common">pale spear-nosed bat</name>
    <dbReference type="NCBI Taxonomy" id="89673"/>
    <lineage>
        <taxon>Eukaryota</taxon>
        <taxon>Metazoa</taxon>
        <taxon>Chordata</taxon>
        <taxon>Craniata</taxon>
        <taxon>Vertebrata</taxon>
        <taxon>Euteleostomi</taxon>
        <taxon>Mammalia</taxon>
        <taxon>Eutheria</taxon>
        <taxon>Laurasiatheria</taxon>
        <taxon>Chiroptera</taxon>
        <taxon>Yangochiroptera</taxon>
        <taxon>Phyllostomidae</taxon>
        <taxon>Phyllostominae</taxon>
        <taxon>Phyllostomus</taxon>
    </lineage>
</organism>
<evidence type="ECO:0000256" key="2">
    <source>
        <dbReference type="SAM" id="MobiDB-lite"/>
    </source>
</evidence>
<keyword evidence="3" id="KW-1185">Reference proteome</keyword>
<dbReference type="InParanoid" id="A0A7E6EFL3"/>
<feature type="region of interest" description="Disordered" evidence="2">
    <location>
        <begin position="152"/>
        <end position="178"/>
    </location>
</feature>
<dbReference type="PANTHER" id="PTHR21859">
    <property type="entry name" value="ACROSOME-SPECIFIC PROTEIN"/>
    <property type="match status" value="1"/>
</dbReference>
<comment type="similarity">
    <text evidence="1">Belongs to the SPATA31 family.</text>
</comment>
<name>A0A7E6EFL3_9CHIR</name>
<sequence length="249" mass="28056">MNTCPELPPLSSRTQQVLEAHIRKLQVRHRWGLPLRILKPIKAFNLTRAPHSTLVQSLGTCSAIWHSKRLSPPMKLVAPVPGEPCLDAQLKSVQRVSMLASQVLHDLKTSGGNCQQESLGLQDQCKSQSQSQSQNIVPTDEKCFLQWILPRKGKGQKNPPQKGTPAPALDRSWEPGKSRSLMDNRAAEAQVLMTAVRQSLEEKLAFHRGLRASWSHWRRGELQAPVGPHLCHQRVLCYEEQRRMVRETG</sequence>
<proteinExistence type="inferred from homology"/>
<accession>A0A7E6EFL3</accession>
<dbReference type="GeneID" id="118502337"/>